<organism evidence="1">
    <name type="scientific">Oryza brachyantha</name>
    <name type="common">malo sina</name>
    <dbReference type="NCBI Taxonomy" id="4533"/>
    <lineage>
        <taxon>Eukaryota</taxon>
        <taxon>Viridiplantae</taxon>
        <taxon>Streptophyta</taxon>
        <taxon>Embryophyta</taxon>
        <taxon>Tracheophyta</taxon>
        <taxon>Spermatophyta</taxon>
        <taxon>Magnoliopsida</taxon>
        <taxon>Liliopsida</taxon>
        <taxon>Poales</taxon>
        <taxon>Poaceae</taxon>
        <taxon>BOP clade</taxon>
        <taxon>Oryzoideae</taxon>
        <taxon>Oryzeae</taxon>
        <taxon>Oryzinae</taxon>
        <taxon>Oryza</taxon>
    </lineage>
</organism>
<dbReference type="Proteomes" id="UP000006038">
    <property type="component" value="Chromosome 1"/>
</dbReference>
<dbReference type="AlphaFoldDB" id="J3KXF9"/>
<evidence type="ECO:0000313" key="1">
    <source>
        <dbReference type="EnsemblPlants" id="OB01G16650.1"/>
    </source>
</evidence>
<protein>
    <submittedName>
        <fullName evidence="1">Uncharacterized protein</fullName>
    </submittedName>
</protein>
<reference evidence="1" key="2">
    <citation type="submission" date="2013-04" db="UniProtKB">
        <authorList>
            <consortium name="EnsemblPlants"/>
        </authorList>
    </citation>
    <scope>IDENTIFICATION</scope>
</reference>
<keyword evidence="2" id="KW-1185">Reference proteome</keyword>
<proteinExistence type="predicted"/>
<evidence type="ECO:0000313" key="2">
    <source>
        <dbReference type="Proteomes" id="UP000006038"/>
    </source>
</evidence>
<dbReference type="Gramene" id="OB01G16650.1">
    <property type="protein sequence ID" value="OB01G16650.1"/>
    <property type="gene ID" value="OB01G16650"/>
</dbReference>
<name>J3KXF9_ORYBR</name>
<accession>J3KXF9</accession>
<dbReference type="HOGENOM" id="CLU_3127490_0_0_1"/>
<sequence>MLGVGCLLLVVCDQDLKPGRLVCYENKTRRGSKAFLALAQGNIDPFLLKF</sequence>
<dbReference type="EnsemblPlants" id="OB01G16650.1">
    <property type="protein sequence ID" value="OB01G16650.1"/>
    <property type="gene ID" value="OB01G16650"/>
</dbReference>
<reference evidence="1" key="1">
    <citation type="journal article" date="2013" name="Nat. Commun.">
        <title>Whole-genome sequencing of Oryza brachyantha reveals mechanisms underlying Oryza genome evolution.</title>
        <authorList>
            <person name="Chen J."/>
            <person name="Huang Q."/>
            <person name="Gao D."/>
            <person name="Wang J."/>
            <person name="Lang Y."/>
            <person name="Liu T."/>
            <person name="Li B."/>
            <person name="Bai Z."/>
            <person name="Luis Goicoechea J."/>
            <person name="Liang C."/>
            <person name="Chen C."/>
            <person name="Zhang W."/>
            <person name="Sun S."/>
            <person name="Liao Y."/>
            <person name="Zhang X."/>
            <person name="Yang L."/>
            <person name="Song C."/>
            <person name="Wang M."/>
            <person name="Shi J."/>
            <person name="Liu G."/>
            <person name="Liu J."/>
            <person name="Zhou H."/>
            <person name="Zhou W."/>
            <person name="Yu Q."/>
            <person name="An N."/>
            <person name="Chen Y."/>
            <person name="Cai Q."/>
            <person name="Wang B."/>
            <person name="Liu B."/>
            <person name="Min J."/>
            <person name="Huang Y."/>
            <person name="Wu H."/>
            <person name="Li Z."/>
            <person name="Zhang Y."/>
            <person name="Yin Y."/>
            <person name="Song W."/>
            <person name="Jiang J."/>
            <person name="Jackson S.A."/>
            <person name="Wing R.A."/>
            <person name="Wang J."/>
            <person name="Chen M."/>
        </authorList>
    </citation>
    <scope>NUCLEOTIDE SEQUENCE [LARGE SCALE GENOMIC DNA]</scope>
    <source>
        <strain evidence="1">cv. IRGC 101232</strain>
    </source>
</reference>